<dbReference type="AlphaFoldDB" id="A0A0V1KA03"/>
<dbReference type="PANTHER" id="PTHR13808:SF1">
    <property type="entry name" value="HISTONE ACETYLTRANSFERASE"/>
    <property type="match status" value="1"/>
</dbReference>
<gene>
    <name evidence="10" type="primary">Crebbp</name>
    <name evidence="10" type="ORF">T4C_2382</name>
</gene>
<comment type="catalytic activity">
    <reaction evidence="8">
        <text>L-lysyl-[protein] + acetyl-CoA = N(6)-acetyl-L-lysyl-[protein] + CoA + H(+)</text>
        <dbReference type="Rhea" id="RHEA:45948"/>
        <dbReference type="Rhea" id="RHEA-COMP:9752"/>
        <dbReference type="Rhea" id="RHEA-COMP:10731"/>
        <dbReference type="ChEBI" id="CHEBI:15378"/>
        <dbReference type="ChEBI" id="CHEBI:29969"/>
        <dbReference type="ChEBI" id="CHEBI:57287"/>
        <dbReference type="ChEBI" id="CHEBI:57288"/>
        <dbReference type="ChEBI" id="CHEBI:61930"/>
        <dbReference type="EC" id="2.3.1.48"/>
    </reaction>
</comment>
<evidence type="ECO:0000256" key="5">
    <source>
        <dbReference type="ARBA" id="ARBA00023015"/>
    </source>
</evidence>
<dbReference type="EMBL" id="JYDV01000007">
    <property type="protein sequence ID" value="KRZ44065.1"/>
    <property type="molecule type" value="Genomic_DNA"/>
</dbReference>
<dbReference type="InterPro" id="IPR013178">
    <property type="entry name" value="Histone_AcTrfase_Rtt109/CBP"/>
</dbReference>
<keyword evidence="7" id="KW-0539">Nucleus</keyword>
<keyword evidence="4" id="KW-0156">Chromatin regulator</keyword>
<evidence type="ECO:0000256" key="2">
    <source>
        <dbReference type="ARBA" id="ARBA00013184"/>
    </source>
</evidence>
<reference evidence="10 11" key="1">
    <citation type="submission" date="2015-01" db="EMBL/GenBank/DDBJ databases">
        <title>Evolution of Trichinella species and genotypes.</title>
        <authorList>
            <person name="Korhonen P.K."/>
            <person name="Edoardo P."/>
            <person name="Giuseppe L.R."/>
            <person name="Gasser R.B."/>
        </authorList>
    </citation>
    <scope>NUCLEOTIDE SEQUENCE [LARGE SCALE GENOMIC DNA]</scope>
    <source>
        <strain evidence="10">ISS176</strain>
    </source>
</reference>
<keyword evidence="6" id="KW-0804">Transcription</keyword>
<dbReference type="Proteomes" id="UP000054826">
    <property type="component" value="Unassembled WGS sequence"/>
</dbReference>
<evidence type="ECO:0000313" key="10">
    <source>
        <dbReference type="EMBL" id="KRZ44065.1"/>
    </source>
</evidence>
<name>A0A0V1KA03_TRIPS</name>
<comment type="subcellular location">
    <subcellularLocation>
        <location evidence="1">Nucleus</location>
    </subcellularLocation>
</comment>
<proteinExistence type="predicted"/>
<dbReference type="GO" id="GO:0000123">
    <property type="term" value="C:histone acetyltransferase complex"/>
    <property type="evidence" value="ECO:0007669"/>
    <property type="project" value="TreeGrafter"/>
</dbReference>
<dbReference type="GO" id="GO:0003713">
    <property type="term" value="F:transcription coactivator activity"/>
    <property type="evidence" value="ECO:0007669"/>
    <property type="project" value="TreeGrafter"/>
</dbReference>
<keyword evidence="5" id="KW-0805">Transcription regulation</keyword>
<feature type="domain" description="CBP/p300-type HAT" evidence="9">
    <location>
        <begin position="1"/>
        <end position="313"/>
    </location>
</feature>
<dbReference type="GO" id="GO:0045944">
    <property type="term" value="P:positive regulation of transcription by RNA polymerase II"/>
    <property type="evidence" value="ECO:0007669"/>
    <property type="project" value="TreeGrafter"/>
</dbReference>
<feature type="non-terminal residue" evidence="10">
    <location>
        <position position="1"/>
    </location>
</feature>
<evidence type="ECO:0000259" key="9">
    <source>
        <dbReference type="PROSITE" id="PS51727"/>
    </source>
</evidence>
<protein>
    <recommendedName>
        <fullName evidence="2">histone acetyltransferase</fullName>
        <ecNumber evidence="2">2.3.1.48</ecNumber>
    </recommendedName>
</protein>
<sequence length="313" mass="36563">LSKCACCVLINLHIYLYRFCEADLMSYKFPYRSKAIFAFQIIDNKEICFFGMFVQEYGSSCPPPNSRQIYIAYLDSVKYFEPRNLRTAVYQEILLGYMEYAKSLGFMKVNIWACPSNRNNEYIFYCHPLEQKFPNGKMLQEWYKCLLDKGIMENIIVDYREIYKHIQDSCFTSVTELPYFEGDWLPEMLENLIKKLKKGIQKSTTDASVTNSPSLAHTIQNNEQRVNVTVSQDIISGKELFENALLYIKNHREVLSMMSKGKCADNESSKIHYTRKSVNGAGRAIQTWSYGRKHSRDHRDSELTNVITQKDYI</sequence>
<dbReference type="PROSITE" id="PS51727">
    <property type="entry name" value="CBP_P300_HAT"/>
    <property type="match status" value="1"/>
</dbReference>
<dbReference type="GO" id="GO:0005634">
    <property type="term" value="C:nucleus"/>
    <property type="evidence" value="ECO:0007669"/>
    <property type="project" value="UniProtKB-SubCell"/>
</dbReference>
<dbReference type="EC" id="2.3.1.48" evidence="2"/>
<dbReference type="GO" id="GO:0031490">
    <property type="term" value="F:chromatin DNA binding"/>
    <property type="evidence" value="ECO:0007669"/>
    <property type="project" value="TreeGrafter"/>
</dbReference>
<evidence type="ECO:0000256" key="1">
    <source>
        <dbReference type="ARBA" id="ARBA00004123"/>
    </source>
</evidence>
<dbReference type="InterPro" id="IPR031162">
    <property type="entry name" value="CBP_P300_HAT"/>
</dbReference>
<evidence type="ECO:0000256" key="6">
    <source>
        <dbReference type="ARBA" id="ARBA00023163"/>
    </source>
</evidence>
<dbReference type="GO" id="GO:0004402">
    <property type="term" value="F:histone acetyltransferase activity"/>
    <property type="evidence" value="ECO:0007669"/>
    <property type="project" value="InterPro"/>
</dbReference>
<evidence type="ECO:0000313" key="11">
    <source>
        <dbReference type="Proteomes" id="UP000054826"/>
    </source>
</evidence>
<dbReference type="Pfam" id="PF08214">
    <property type="entry name" value="HAT_KAT11"/>
    <property type="match status" value="1"/>
</dbReference>
<evidence type="ECO:0000256" key="7">
    <source>
        <dbReference type="ARBA" id="ARBA00023242"/>
    </source>
</evidence>
<keyword evidence="3" id="KW-0808">Transferase</keyword>
<evidence type="ECO:0000256" key="3">
    <source>
        <dbReference type="ARBA" id="ARBA00022679"/>
    </source>
</evidence>
<dbReference type="GO" id="GO:0005667">
    <property type="term" value="C:transcription regulator complex"/>
    <property type="evidence" value="ECO:0007669"/>
    <property type="project" value="TreeGrafter"/>
</dbReference>
<evidence type="ECO:0000256" key="8">
    <source>
        <dbReference type="ARBA" id="ARBA00048017"/>
    </source>
</evidence>
<organism evidence="10 11">
    <name type="scientific">Trichinella pseudospiralis</name>
    <name type="common">Parasitic roundworm</name>
    <dbReference type="NCBI Taxonomy" id="6337"/>
    <lineage>
        <taxon>Eukaryota</taxon>
        <taxon>Metazoa</taxon>
        <taxon>Ecdysozoa</taxon>
        <taxon>Nematoda</taxon>
        <taxon>Enoplea</taxon>
        <taxon>Dorylaimia</taxon>
        <taxon>Trichinellida</taxon>
        <taxon>Trichinellidae</taxon>
        <taxon>Trichinella</taxon>
    </lineage>
</organism>
<dbReference type="SMART" id="SM01250">
    <property type="entry name" value="KAT11"/>
    <property type="match status" value="1"/>
</dbReference>
<dbReference type="PANTHER" id="PTHR13808">
    <property type="entry name" value="CBP/P300-RELATED"/>
    <property type="match status" value="1"/>
</dbReference>
<accession>A0A0V1KA03</accession>
<evidence type="ECO:0000256" key="4">
    <source>
        <dbReference type="ARBA" id="ARBA00022853"/>
    </source>
</evidence>
<comment type="caution">
    <text evidence="10">The sequence shown here is derived from an EMBL/GenBank/DDBJ whole genome shotgun (WGS) entry which is preliminary data.</text>
</comment>